<accession>A0A8J6C8Z6</accession>
<dbReference type="AlphaFoldDB" id="A0A8J6C8Z6"/>
<reference evidence="1" key="1">
    <citation type="submission" date="2021-05" db="EMBL/GenBank/DDBJ databases">
        <title>The genome of the haptophyte Pavlova lutheri (Diacronema luteri, Pavlovales) - a model for lipid biosynthesis in eukaryotic algae.</title>
        <authorList>
            <person name="Hulatt C.J."/>
            <person name="Posewitz M.C."/>
        </authorList>
    </citation>
    <scope>NUCLEOTIDE SEQUENCE</scope>
    <source>
        <strain evidence="1">NIVA-4/92</strain>
    </source>
</reference>
<sequence>MLAGADASAPAAVANAARRALCAGARVALFACRPRMNASAPGASSRLMRQRTLRLVRSPNSALSTGASSPTEGRRLPGWFGLLPVEVQMLVQVPLQDMLQDRDEVIKGRDDVIKKSDDVIKGLNERTLRLVSSPNSALSTGASSPTEGRRLPGWFGLLPVEVQMLVQVPLQDMLQDRDEVIKKSDDVIKGRDDVIKKSDDVIKGLNEGPSYTMLAGADAFAPAAVAKAARRALCAGARVALSARCPRMNASAPGASSRLMRQRTLGLVRSPNSALSTGASSPTEGRRLPGWFGLLPVEVQMLVQVPLQDMLQDRDEVIKGLNDVIKGRDEVIKGRDEAIKKSDDVIKGRDDVIKGRDEGPSYTMLAGADAFAPAAVAKAARRALCAGARVALSARCPRMNASAPGASSRLMRQRTLGLVRSPNSALSTGASSPPEGRRLPGWFGLLPVEVQMLVQVPLQDMLQDRDDVIKGRDDVIKGRDEVIKKSDDVIKGRDDVIKGLNEVLINRIHKLAVWFSYSSRLSVLHDMARVLKAPEIKLAVDLNTTRVASRLMLLNSVVRMERPLATHMSQFDQVKDTCPQLTDVQWQTAREFEAVLNQTKHLTTLAQKEKMFVGPYVPLVLLKLEAALKSNQHAIIKRDKVSAGSSVEHAREIATVLACTADAFALSLGEQLVGGAVHAGMGLGVAAIVHGAEGAAGNVGKGLGELSARLVSGLGRAHGL</sequence>
<protein>
    <submittedName>
        <fullName evidence="1">Uncharacterized protein</fullName>
    </submittedName>
</protein>
<evidence type="ECO:0000313" key="2">
    <source>
        <dbReference type="Proteomes" id="UP000751190"/>
    </source>
</evidence>
<name>A0A8J6C8Z6_DIALT</name>
<dbReference type="EMBL" id="JAGTXO010000009">
    <property type="protein sequence ID" value="KAG8465937.1"/>
    <property type="molecule type" value="Genomic_DNA"/>
</dbReference>
<keyword evidence="2" id="KW-1185">Reference proteome</keyword>
<organism evidence="1 2">
    <name type="scientific">Diacronema lutheri</name>
    <name type="common">Unicellular marine alga</name>
    <name type="synonym">Monochrysis lutheri</name>
    <dbReference type="NCBI Taxonomy" id="2081491"/>
    <lineage>
        <taxon>Eukaryota</taxon>
        <taxon>Haptista</taxon>
        <taxon>Haptophyta</taxon>
        <taxon>Pavlovophyceae</taxon>
        <taxon>Pavlovales</taxon>
        <taxon>Pavlovaceae</taxon>
        <taxon>Diacronema</taxon>
    </lineage>
</organism>
<dbReference type="OrthoDB" id="10688400at2759"/>
<gene>
    <name evidence="1" type="ORF">KFE25_005507</name>
</gene>
<comment type="caution">
    <text evidence="1">The sequence shown here is derived from an EMBL/GenBank/DDBJ whole genome shotgun (WGS) entry which is preliminary data.</text>
</comment>
<dbReference type="Proteomes" id="UP000751190">
    <property type="component" value="Unassembled WGS sequence"/>
</dbReference>
<proteinExistence type="predicted"/>
<evidence type="ECO:0000313" key="1">
    <source>
        <dbReference type="EMBL" id="KAG8465937.1"/>
    </source>
</evidence>